<dbReference type="AlphaFoldDB" id="A0A1I4AMQ2"/>
<dbReference type="Proteomes" id="UP000323300">
    <property type="component" value="Unassembled WGS sequence"/>
</dbReference>
<dbReference type="EMBL" id="FOSL01000008">
    <property type="protein sequence ID" value="SFK57500.1"/>
    <property type="molecule type" value="Genomic_DNA"/>
</dbReference>
<sequence length="276" mass="30321">MQPLIAHPFATRNHHTSGGSFGRELNVPGKVNYVNVNVNIQKAVENCVDLVPYPFPVCENPVLGHSRAMRHRLLGRVSAFSVVGAVALLLATSGAGADSETDGPRILEAGAYSFSDELGGFHLTSASGSGTRDDPVVITQELNSSSPVTLVIRAIRPIRPFSNSEEVVNGFLYLRSEILNNSGQAWIEFEFELQELLQKPSVFGDGLSFDQRQSNTPSIKSDSFAEFSRDFEPYDRLLFQNGRLDPLKTGSFSFLVTDFTPRPKFFLVLDPRIPSS</sequence>
<organism evidence="1 2">
    <name type="scientific">Neomesorhizobium albiziae</name>
    <dbReference type="NCBI Taxonomy" id="335020"/>
    <lineage>
        <taxon>Bacteria</taxon>
        <taxon>Pseudomonadati</taxon>
        <taxon>Pseudomonadota</taxon>
        <taxon>Alphaproteobacteria</taxon>
        <taxon>Hyphomicrobiales</taxon>
        <taxon>Phyllobacteriaceae</taxon>
        <taxon>Neomesorhizobium</taxon>
    </lineage>
</organism>
<evidence type="ECO:0000313" key="1">
    <source>
        <dbReference type="EMBL" id="SFK57500.1"/>
    </source>
</evidence>
<keyword evidence="2" id="KW-1185">Reference proteome</keyword>
<reference evidence="1 2" key="1">
    <citation type="submission" date="2016-10" db="EMBL/GenBank/DDBJ databases">
        <authorList>
            <person name="Varghese N."/>
            <person name="Submissions S."/>
        </authorList>
    </citation>
    <scope>NUCLEOTIDE SEQUENCE [LARGE SCALE GENOMIC DNA]</scope>
    <source>
        <strain evidence="1 2">DSM 21822</strain>
    </source>
</reference>
<name>A0A1I4AMQ2_9HYPH</name>
<gene>
    <name evidence="1" type="ORF">SAMN04488498_108158</name>
</gene>
<proteinExistence type="predicted"/>
<accession>A0A1I4AMQ2</accession>
<evidence type="ECO:0000313" key="2">
    <source>
        <dbReference type="Proteomes" id="UP000323300"/>
    </source>
</evidence>
<protein>
    <submittedName>
        <fullName evidence="1">Uncharacterized protein</fullName>
    </submittedName>
</protein>